<protein>
    <recommendedName>
        <fullName evidence="3">EVE domain-containing protein</fullName>
    </recommendedName>
</protein>
<dbReference type="AlphaFoldDB" id="A0AAV5RP65"/>
<dbReference type="InterPro" id="IPR047197">
    <property type="entry name" value="THYN1-like_EVE"/>
</dbReference>
<comment type="subcellular location">
    <subcellularLocation>
        <location evidence="1">Nucleus</location>
    </subcellularLocation>
</comment>
<dbReference type="Gene3D" id="3.10.590.10">
    <property type="entry name" value="ph1033 like domains"/>
    <property type="match status" value="1"/>
</dbReference>
<dbReference type="PANTHER" id="PTHR14087:SF7">
    <property type="entry name" value="THYMOCYTE NUCLEAR PROTEIN 1"/>
    <property type="match status" value="1"/>
</dbReference>
<keyword evidence="2" id="KW-0539">Nucleus</keyword>
<evidence type="ECO:0000313" key="5">
    <source>
        <dbReference type="Proteomes" id="UP001362899"/>
    </source>
</evidence>
<dbReference type="InterPro" id="IPR052181">
    <property type="entry name" value="5hmC_binding"/>
</dbReference>
<reference evidence="4 5" key="1">
    <citation type="journal article" date="2023" name="Elife">
        <title>Identification of key yeast species and microbe-microbe interactions impacting larval growth of Drosophila in the wild.</title>
        <authorList>
            <person name="Mure A."/>
            <person name="Sugiura Y."/>
            <person name="Maeda R."/>
            <person name="Honda K."/>
            <person name="Sakurai N."/>
            <person name="Takahashi Y."/>
            <person name="Watada M."/>
            <person name="Katoh T."/>
            <person name="Gotoh A."/>
            <person name="Gotoh Y."/>
            <person name="Taniguchi I."/>
            <person name="Nakamura K."/>
            <person name="Hayashi T."/>
            <person name="Katayama T."/>
            <person name="Uemura T."/>
            <person name="Hattori Y."/>
        </authorList>
    </citation>
    <scope>NUCLEOTIDE SEQUENCE [LARGE SCALE GENOMIC DNA]</scope>
    <source>
        <strain evidence="4 5">SB-73</strain>
    </source>
</reference>
<feature type="domain" description="EVE" evidence="3">
    <location>
        <begin position="3"/>
        <end position="151"/>
    </location>
</feature>
<dbReference type="SUPFAM" id="SSF88697">
    <property type="entry name" value="PUA domain-like"/>
    <property type="match status" value="1"/>
</dbReference>
<name>A0AAV5RP65_STABA</name>
<comment type="caution">
    <text evidence="4">The sequence shown here is derived from an EMBL/GenBank/DDBJ whole genome shotgun (WGS) entry which is preliminary data.</text>
</comment>
<evidence type="ECO:0000259" key="3">
    <source>
        <dbReference type="Pfam" id="PF01878"/>
    </source>
</evidence>
<gene>
    <name evidence="4" type="ORF">DASB73_042740</name>
</gene>
<dbReference type="Pfam" id="PF01878">
    <property type="entry name" value="EVE"/>
    <property type="match status" value="1"/>
</dbReference>
<dbReference type="EMBL" id="BTGC01000008">
    <property type="protein sequence ID" value="GMM53311.1"/>
    <property type="molecule type" value="Genomic_DNA"/>
</dbReference>
<dbReference type="Proteomes" id="UP001362899">
    <property type="component" value="Unassembled WGS sequence"/>
</dbReference>
<proteinExistence type="predicted"/>
<accession>A0AAV5RP65</accession>
<evidence type="ECO:0000256" key="1">
    <source>
        <dbReference type="ARBA" id="ARBA00004123"/>
    </source>
</evidence>
<dbReference type="GO" id="GO:0005634">
    <property type="term" value="C:nucleus"/>
    <property type="evidence" value="ECO:0007669"/>
    <property type="project" value="UniProtKB-SubCell"/>
</dbReference>
<dbReference type="InterPro" id="IPR002740">
    <property type="entry name" value="EVE_domain"/>
</dbReference>
<organism evidence="4 5">
    <name type="scientific">Starmerella bacillaris</name>
    <name type="common">Yeast</name>
    <name type="synonym">Candida zemplinina</name>
    <dbReference type="NCBI Taxonomy" id="1247836"/>
    <lineage>
        <taxon>Eukaryota</taxon>
        <taxon>Fungi</taxon>
        <taxon>Dikarya</taxon>
        <taxon>Ascomycota</taxon>
        <taxon>Saccharomycotina</taxon>
        <taxon>Dipodascomycetes</taxon>
        <taxon>Dipodascales</taxon>
        <taxon>Trichomonascaceae</taxon>
        <taxon>Starmerella</taxon>
    </lineage>
</organism>
<evidence type="ECO:0000256" key="2">
    <source>
        <dbReference type="ARBA" id="ARBA00023242"/>
    </source>
</evidence>
<sequence>MRWLVKAEPNSRIVNGHDVKYTIDDLQKNKIVTYGRIRNYEARKYMKQMTIGDKVFFYRSNCKEPAITGIATVVKEAYPDKVAMDPSSAFYDPKKRPWFVADLGYESHLAKPVLLSDIKKHPELSDMLLVKRCRLSVLPVQDKEWETILDMSQ</sequence>
<dbReference type="CDD" id="cd21133">
    <property type="entry name" value="EVE"/>
    <property type="match status" value="1"/>
</dbReference>
<dbReference type="InterPro" id="IPR015947">
    <property type="entry name" value="PUA-like_sf"/>
</dbReference>
<dbReference type="PANTHER" id="PTHR14087">
    <property type="entry name" value="THYMOCYTE NUCLEAR PROTEIN 1"/>
    <property type="match status" value="1"/>
</dbReference>
<evidence type="ECO:0000313" key="4">
    <source>
        <dbReference type="EMBL" id="GMM53311.1"/>
    </source>
</evidence>
<keyword evidence="5" id="KW-1185">Reference proteome</keyword>